<sequence length="114" mass="13483">MEKIINKYSELPKDTFKWILVTLSFGYLPFLILQIILTLFEIFPVNLNNQDTYGIKGAIVLILFSPFIVIIMSFSVWVYIIFGNLVLKSLKKYYEKKSSTFYFIYNTNYCSEIF</sequence>
<keyword evidence="1" id="KW-0472">Membrane</keyword>
<evidence type="ECO:0000256" key="1">
    <source>
        <dbReference type="SAM" id="Phobius"/>
    </source>
</evidence>
<reference evidence="2 3" key="1">
    <citation type="submission" date="2022-05" db="EMBL/GenBank/DDBJ databases">
        <title>Flavobacterium sp., isolated from activated sludge.</title>
        <authorList>
            <person name="Ran Q."/>
        </authorList>
    </citation>
    <scope>NUCLEOTIDE SEQUENCE [LARGE SCALE GENOMIC DNA]</scope>
    <source>
        <strain evidence="2 3">HXWNR69</strain>
    </source>
</reference>
<accession>A0ABT0TJF3</accession>
<name>A0ABT0TJF3_9FLAO</name>
<keyword evidence="3" id="KW-1185">Reference proteome</keyword>
<proteinExistence type="predicted"/>
<evidence type="ECO:0000313" key="3">
    <source>
        <dbReference type="Proteomes" id="UP001203342"/>
    </source>
</evidence>
<organism evidence="2 3">
    <name type="scientific">Flavobacterium fragile</name>
    <dbReference type="NCBI Taxonomy" id="2949085"/>
    <lineage>
        <taxon>Bacteria</taxon>
        <taxon>Pseudomonadati</taxon>
        <taxon>Bacteroidota</taxon>
        <taxon>Flavobacteriia</taxon>
        <taxon>Flavobacteriales</taxon>
        <taxon>Flavobacteriaceae</taxon>
        <taxon>Flavobacterium</taxon>
    </lineage>
</organism>
<keyword evidence="1" id="KW-0812">Transmembrane</keyword>
<evidence type="ECO:0000313" key="2">
    <source>
        <dbReference type="EMBL" id="MCL9771073.1"/>
    </source>
</evidence>
<protein>
    <submittedName>
        <fullName evidence="2">Uncharacterized protein</fullName>
    </submittedName>
</protein>
<keyword evidence="1" id="KW-1133">Transmembrane helix</keyword>
<feature type="transmembrane region" description="Helical" evidence="1">
    <location>
        <begin position="20"/>
        <end position="40"/>
    </location>
</feature>
<dbReference type="EMBL" id="JAMLJN010000012">
    <property type="protein sequence ID" value="MCL9771073.1"/>
    <property type="molecule type" value="Genomic_DNA"/>
</dbReference>
<gene>
    <name evidence="2" type="ORF">NAT47_11670</name>
</gene>
<feature type="transmembrane region" description="Helical" evidence="1">
    <location>
        <begin position="60"/>
        <end position="87"/>
    </location>
</feature>
<dbReference type="Proteomes" id="UP001203342">
    <property type="component" value="Unassembled WGS sequence"/>
</dbReference>
<comment type="caution">
    <text evidence="2">The sequence shown here is derived from an EMBL/GenBank/DDBJ whole genome shotgun (WGS) entry which is preliminary data.</text>
</comment>
<dbReference type="RefSeq" id="WP_250582973.1">
    <property type="nucleotide sequence ID" value="NZ_JAMLJN010000012.1"/>
</dbReference>